<protein>
    <submittedName>
        <fullName evidence="1">Uncharacterized protein</fullName>
    </submittedName>
</protein>
<accession>A0AAV1Q6F0</accession>
<proteinExistence type="predicted"/>
<gene>
    <name evidence="1" type="ORF">FSCOSCO3_A018128</name>
</gene>
<comment type="caution">
    <text evidence="1">The sequence shown here is derived from an EMBL/GenBank/DDBJ whole genome shotgun (WGS) entry which is preliminary data.</text>
</comment>
<dbReference type="EMBL" id="CAWUFR010000541">
    <property type="protein sequence ID" value="CAK6979053.1"/>
    <property type="molecule type" value="Genomic_DNA"/>
</dbReference>
<evidence type="ECO:0000313" key="2">
    <source>
        <dbReference type="Proteomes" id="UP001314229"/>
    </source>
</evidence>
<evidence type="ECO:0000313" key="1">
    <source>
        <dbReference type="EMBL" id="CAK6979053.1"/>
    </source>
</evidence>
<sequence length="60" mass="6599">MSSWWEDSAVETYVDQPPQQMSDSRLQHAAAAAAAAVIPTSDAFFLSEFTKHIQQASETL</sequence>
<organism evidence="1 2">
    <name type="scientific">Scomber scombrus</name>
    <name type="common">Atlantic mackerel</name>
    <name type="synonym">Scomber vernalis</name>
    <dbReference type="NCBI Taxonomy" id="13677"/>
    <lineage>
        <taxon>Eukaryota</taxon>
        <taxon>Metazoa</taxon>
        <taxon>Chordata</taxon>
        <taxon>Craniata</taxon>
        <taxon>Vertebrata</taxon>
        <taxon>Euteleostomi</taxon>
        <taxon>Actinopterygii</taxon>
        <taxon>Neopterygii</taxon>
        <taxon>Teleostei</taxon>
        <taxon>Neoteleostei</taxon>
        <taxon>Acanthomorphata</taxon>
        <taxon>Pelagiaria</taxon>
        <taxon>Scombriformes</taxon>
        <taxon>Scombridae</taxon>
        <taxon>Scomber</taxon>
    </lineage>
</organism>
<feature type="non-terminal residue" evidence="1">
    <location>
        <position position="60"/>
    </location>
</feature>
<name>A0AAV1Q6F0_SCOSC</name>
<dbReference type="Proteomes" id="UP001314229">
    <property type="component" value="Unassembled WGS sequence"/>
</dbReference>
<dbReference type="AlphaFoldDB" id="A0AAV1Q6F0"/>
<keyword evidence="2" id="KW-1185">Reference proteome</keyword>
<reference evidence="1 2" key="1">
    <citation type="submission" date="2024-01" db="EMBL/GenBank/DDBJ databases">
        <authorList>
            <person name="Alioto T."/>
            <person name="Alioto T."/>
            <person name="Gomez Garrido J."/>
        </authorList>
    </citation>
    <scope>NUCLEOTIDE SEQUENCE [LARGE SCALE GENOMIC DNA]</scope>
</reference>